<feature type="signal peptide" evidence="1">
    <location>
        <begin position="1"/>
        <end position="18"/>
    </location>
</feature>
<evidence type="ECO:0000313" key="2">
    <source>
        <dbReference type="EMBL" id="VDO42264.1"/>
    </source>
</evidence>
<dbReference type="AlphaFoldDB" id="A0A0N4WJM7"/>
<accession>A0A0N4WJM7</accession>
<name>A0A0N4WJM7_HAEPC</name>
<gene>
    <name evidence="2" type="ORF">HPLM_LOCUS11217</name>
</gene>
<evidence type="ECO:0000313" key="3">
    <source>
        <dbReference type="Proteomes" id="UP000268014"/>
    </source>
</evidence>
<evidence type="ECO:0000313" key="4">
    <source>
        <dbReference type="WBParaSite" id="HPLM_0001122501-mRNA-1"/>
    </source>
</evidence>
<feature type="chain" id="PRO_5043123772" evidence="1">
    <location>
        <begin position="19"/>
        <end position="120"/>
    </location>
</feature>
<dbReference type="OrthoDB" id="10301980at2759"/>
<proteinExistence type="predicted"/>
<dbReference type="EMBL" id="UZAF01017499">
    <property type="protein sequence ID" value="VDO42264.1"/>
    <property type="molecule type" value="Genomic_DNA"/>
</dbReference>
<dbReference type="Proteomes" id="UP000268014">
    <property type="component" value="Unassembled WGS sequence"/>
</dbReference>
<dbReference type="WBParaSite" id="HPLM_0001122501-mRNA-1">
    <property type="protein sequence ID" value="HPLM_0001122501-mRNA-1"/>
    <property type="gene ID" value="HPLM_0001122501"/>
</dbReference>
<sequence>MSWVIGLFTVFTVYHVNSGGLPPPDVLSNIPRQNSTEFGSDGTTMNTTIASGLSSYPTTVRYDDYADKEESVLGTKVITEVVVQALNWLVTAFIGLIANSVERTNSTEPYEEGEVEWKPY</sequence>
<dbReference type="OMA" id="NWLVTAF"/>
<organism evidence="4">
    <name type="scientific">Haemonchus placei</name>
    <name type="common">Barber's pole worm</name>
    <dbReference type="NCBI Taxonomy" id="6290"/>
    <lineage>
        <taxon>Eukaryota</taxon>
        <taxon>Metazoa</taxon>
        <taxon>Ecdysozoa</taxon>
        <taxon>Nematoda</taxon>
        <taxon>Chromadorea</taxon>
        <taxon>Rhabditida</taxon>
        <taxon>Rhabditina</taxon>
        <taxon>Rhabditomorpha</taxon>
        <taxon>Strongyloidea</taxon>
        <taxon>Trichostrongylidae</taxon>
        <taxon>Haemonchus</taxon>
    </lineage>
</organism>
<reference evidence="4" key="1">
    <citation type="submission" date="2017-02" db="UniProtKB">
        <authorList>
            <consortium name="WormBaseParasite"/>
        </authorList>
    </citation>
    <scope>IDENTIFICATION</scope>
</reference>
<keyword evidence="3" id="KW-1185">Reference proteome</keyword>
<reference evidence="2 3" key="2">
    <citation type="submission" date="2018-11" db="EMBL/GenBank/DDBJ databases">
        <authorList>
            <consortium name="Pathogen Informatics"/>
        </authorList>
    </citation>
    <scope>NUCLEOTIDE SEQUENCE [LARGE SCALE GENOMIC DNA]</scope>
    <source>
        <strain evidence="2 3">MHpl1</strain>
    </source>
</reference>
<evidence type="ECO:0000256" key="1">
    <source>
        <dbReference type="SAM" id="SignalP"/>
    </source>
</evidence>
<protein>
    <submittedName>
        <fullName evidence="4">Salivary secreted peptide</fullName>
    </submittedName>
</protein>
<keyword evidence="1" id="KW-0732">Signal</keyword>